<organism evidence="2 3">
    <name type="scientific">Trichonephila inaurata madagascariensis</name>
    <dbReference type="NCBI Taxonomy" id="2747483"/>
    <lineage>
        <taxon>Eukaryota</taxon>
        <taxon>Metazoa</taxon>
        <taxon>Ecdysozoa</taxon>
        <taxon>Arthropoda</taxon>
        <taxon>Chelicerata</taxon>
        <taxon>Arachnida</taxon>
        <taxon>Araneae</taxon>
        <taxon>Araneomorphae</taxon>
        <taxon>Entelegynae</taxon>
        <taxon>Araneoidea</taxon>
        <taxon>Nephilidae</taxon>
        <taxon>Trichonephila</taxon>
        <taxon>Trichonephila inaurata</taxon>
    </lineage>
</organism>
<proteinExistence type="predicted"/>
<dbReference type="Proteomes" id="UP000886998">
    <property type="component" value="Unassembled WGS sequence"/>
</dbReference>
<comment type="caution">
    <text evidence="2">The sequence shown here is derived from an EMBL/GenBank/DDBJ whole genome shotgun (WGS) entry which is preliminary data.</text>
</comment>
<feature type="compositionally biased region" description="Basic and acidic residues" evidence="1">
    <location>
        <begin position="12"/>
        <end position="23"/>
    </location>
</feature>
<gene>
    <name evidence="2" type="ORF">TNIN_83451</name>
</gene>
<dbReference type="EMBL" id="BMAV01012022">
    <property type="protein sequence ID" value="GFY58348.1"/>
    <property type="molecule type" value="Genomic_DNA"/>
</dbReference>
<evidence type="ECO:0000313" key="3">
    <source>
        <dbReference type="Proteomes" id="UP000886998"/>
    </source>
</evidence>
<reference evidence="2" key="1">
    <citation type="submission" date="2020-08" db="EMBL/GenBank/DDBJ databases">
        <title>Multicomponent nature underlies the extraordinary mechanical properties of spider dragline silk.</title>
        <authorList>
            <person name="Kono N."/>
            <person name="Nakamura H."/>
            <person name="Mori M."/>
            <person name="Yoshida Y."/>
            <person name="Ohtoshi R."/>
            <person name="Malay A.D."/>
            <person name="Moran D.A.P."/>
            <person name="Tomita M."/>
            <person name="Numata K."/>
            <person name="Arakawa K."/>
        </authorList>
    </citation>
    <scope>NUCLEOTIDE SEQUENCE</scope>
</reference>
<protein>
    <submittedName>
        <fullName evidence="2">Uncharacterized protein</fullName>
    </submittedName>
</protein>
<keyword evidence="3" id="KW-1185">Reference proteome</keyword>
<accession>A0A8X6XSI2</accession>
<evidence type="ECO:0000256" key="1">
    <source>
        <dbReference type="SAM" id="MobiDB-lite"/>
    </source>
</evidence>
<feature type="region of interest" description="Disordered" evidence="1">
    <location>
        <begin position="1"/>
        <end position="44"/>
    </location>
</feature>
<dbReference type="AlphaFoldDB" id="A0A8X6XSI2"/>
<feature type="non-terminal residue" evidence="2">
    <location>
        <position position="44"/>
    </location>
</feature>
<name>A0A8X6XSI2_9ARAC</name>
<sequence>MAACEAGNSAESDQKANNEKGDSKSNAGKTDSSGKRPPRLGLRW</sequence>
<evidence type="ECO:0000313" key="2">
    <source>
        <dbReference type="EMBL" id="GFY58348.1"/>
    </source>
</evidence>